<dbReference type="SMART" id="SM00644">
    <property type="entry name" value="Ami_2"/>
    <property type="match status" value="1"/>
</dbReference>
<dbReference type="InterPro" id="IPR036505">
    <property type="entry name" value="Amidase/PGRP_sf"/>
</dbReference>
<sequence length="186" mass="20708">MRVDPATGLLDAARFQPSPHCDDRPAGLIPDLIVIHGISLPPGEFGGPWIDALFTHGIDPTAHPYFQTLAGLRVSAHLLIRRDGTPVQYVPFHRRAWHAGESVYQGRCRCNDFSVGIELEGTDQLPYDDRQYTRLAAAIVALRRAYPTILPERLAGHADIAPGRKTDPGPAFDWAKLHRLLKERNH</sequence>
<evidence type="ECO:0000256" key="9">
    <source>
        <dbReference type="ARBA" id="ARBA00022833"/>
    </source>
</evidence>
<keyword evidence="9" id="KW-0862">Zinc</keyword>
<comment type="subcellular location">
    <subcellularLocation>
        <location evidence="3">Cytoplasm</location>
    </subcellularLocation>
</comment>
<evidence type="ECO:0000256" key="8">
    <source>
        <dbReference type="ARBA" id="ARBA00022801"/>
    </source>
</evidence>
<dbReference type="AlphaFoldDB" id="W6M5W1"/>
<evidence type="ECO:0000256" key="2">
    <source>
        <dbReference type="ARBA" id="ARBA00001947"/>
    </source>
</evidence>
<dbReference type="CDD" id="cd06583">
    <property type="entry name" value="PGRP"/>
    <property type="match status" value="1"/>
</dbReference>
<dbReference type="GO" id="GO:0005737">
    <property type="term" value="C:cytoplasm"/>
    <property type="evidence" value="ECO:0007669"/>
    <property type="project" value="UniProtKB-SubCell"/>
</dbReference>
<evidence type="ECO:0000256" key="12">
    <source>
        <dbReference type="ARBA" id="ARBA00042615"/>
    </source>
</evidence>
<keyword evidence="6" id="KW-0963">Cytoplasm</keyword>
<keyword evidence="7" id="KW-0479">Metal-binding</keyword>
<evidence type="ECO:0000313" key="14">
    <source>
        <dbReference type="EMBL" id="CDI02009.1"/>
    </source>
</evidence>
<dbReference type="OrthoDB" id="9794842at2"/>
<dbReference type="RefSeq" id="WP_048671674.1">
    <property type="nucleotide sequence ID" value="NZ_CBTJ020000029.1"/>
</dbReference>
<evidence type="ECO:0000313" key="15">
    <source>
        <dbReference type="Proteomes" id="UP000035760"/>
    </source>
</evidence>
<dbReference type="Proteomes" id="UP000035760">
    <property type="component" value="Unassembled WGS sequence"/>
</dbReference>
<evidence type="ECO:0000256" key="11">
    <source>
        <dbReference type="ARBA" id="ARBA00039257"/>
    </source>
</evidence>
<proteinExistence type="inferred from homology"/>
<dbReference type="PANTHER" id="PTHR30417:SF4">
    <property type="entry name" value="1,6-ANHYDRO-N-ACETYLMURAMYL-L-ALANINE AMIDASE AMPD"/>
    <property type="match status" value="1"/>
</dbReference>
<evidence type="ECO:0000256" key="4">
    <source>
        <dbReference type="ARBA" id="ARBA00007553"/>
    </source>
</evidence>
<dbReference type="GO" id="GO:0009253">
    <property type="term" value="P:peptidoglycan catabolic process"/>
    <property type="evidence" value="ECO:0007669"/>
    <property type="project" value="InterPro"/>
</dbReference>
<dbReference type="InterPro" id="IPR002502">
    <property type="entry name" value="Amidase_domain"/>
</dbReference>
<dbReference type="GO" id="GO:0046872">
    <property type="term" value="F:metal ion binding"/>
    <property type="evidence" value="ECO:0007669"/>
    <property type="project" value="UniProtKB-KW"/>
</dbReference>
<comment type="cofactor">
    <cofactor evidence="2">
        <name>Zn(2+)</name>
        <dbReference type="ChEBI" id="CHEBI:29105"/>
    </cofactor>
</comment>
<name>W6M5W1_9GAMM</name>
<evidence type="ECO:0000256" key="7">
    <source>
        <dbReference type="ARBA" id="ARBA00022723"/>
    </source>
</evidence>
<gene>
    <name evidence="14" type="primary">ampD</name>
    <name evidence="14" type="ORF">BN873_230024</name>
</gene>
<comment type="caution">
    <text evidence="14">The sequence shown here is derived from an EMBL/GenBank/DDBJ whole genome shotgun (WGS) entry which is preliminary data.</text>
</comment>
<dbReference type="GO" id="GO:0008745">
    <property type="term" value="F:N-acetylmuramoyl-L-alanine amidase activity"/>
    <property type="evidence" value="ECO:0007669"/>
    <property type="project" value="UniProtKB-EC"/>
</dbReference>
<dbReference type="GO" id="GO:0071555">
    <property type="term" value="P:cell wall organization"/>
    <property type="evidence" value="ECO:0007669"/>
    <property type="project" value="UniProtKB-KW"/>
</dbReference>
<dbReference type="Gene3D" id="3.40.80.10">
    <property type="entry name" value="Peptidoglycan recognition protein-like"/>
    <property type="match status" value="1"/>
</dbReference>
<evidence type="ECO:0000259" key="13">
    <source>
        <dbReference type="SMART" id="SM00644"/>
    </source>
</evidence>
<evidence type="ECO:0000256" key="1">
    <source>
        <dbReference type="ARBA" id="ARBA00001561"/>
    </source>
</evidence>
<accession>W6M5W1</accession>
<comment type="catalytic activity">
    <reaction evidence="1">
        <text>Hydrolyzes the link between N-acetylmuramoyl residues and L-amino acid residues in certain cell-wall glycopeptides.</text>
        <dbReference type="EC" id="3.5.1.28"/>
    </reaction>
</comment>
<keyword evidence="15" id="KW-1185">Reference proteome</keyword>
<protein>
    <recommendedName>
        <fullName evidence="11">1,6-anhydro-N-acetylmuramyl-L-alanine amidase AmpD</fullName>
        <ecNumber evidence="5">3.5.1.28</ecNumber>
    </recommendedName>
    <alternativeName>
        <fullName evidence="12">N-acetylmuramoyl-L-alanine amidase</fullName>
    </alternativeName>
</protein>
<keyword evidence="8 14" id="KW-0378">Hydrolase</keyword>
<dbReference type="EMBL" id="CBTJ020000029">
    <property type="protein sequence ID" value="CDI02009.1"/>
    <property type="molecule type" value="Genomic_DNA"/>
</dbReference>
<evidence type="ECO:0000256" key="6">
    <source>
        <dbReference type="ARBA" id="ARBA00022490"/>
    </source>
</evidence>
<dbReference type="NCBIfam" id="NF008758">
    <property type="entry name" value="PRK11789.1"/>
    <property type="match status" value="1"/>
</dbReference>
<dbReference type="SUPFAM" id="SSF55846">
    <property type="entry name" value="N-acetylmuramoyl-L-alanine amidase-like"/>
    <property type="match status" value="1"/>
</dbReference>
<dbReference type="InterPro" id="IPR051206">
    <property type="entry name" value="NAMLAA_amidase_2"/>
</dbReference>
<dbReference type="EC" id="3.5.1.28" evidence="5"/>
<dbReference type="PANTHER" id="PTHR30417">
    <property type="entry name" value="N-ACETYLMURAMOYL-L-ALANINE AMIDASE AMID"/>
    <property type="match status" value="1"/>
</dbReference>
<dbReference type="Pfam" id="PF01510">
    <property type="entry name" value="Amidase_2"/>
    <property type="match status" value="1"/>
</dbReference>
<comment type="similarity">
    <text evidence="4">Belongs to the N-acetylmuramoyl-L-alanine amidase 2 family.</text>
</comment>
<feature type="domain" description="N-acetylmuramoyl-L-alanine amidase" evidence="13">
    <location>
        <begin position="18"/>
        <end position="169"/>
    </location>
</feature>
<reference evidence="14" key="1">
    <citation type="submission" date="2013-07" db="EMBL/GenBank/DDBJ databases">
        <authorList>
            <person name="McIlroy S."/>
        </authorList>
    </citation>
    <scope>NUCLEOTIDE SEQUENCE [LARGE SCALE GENOMIC DNA]</scope>
    <source>
        <strain evidence="14">Run_A_D11</strain>
    </source>
</reference>
<evidence type="ECO:0000256" key="10">
    <source>
        <dbReference type="ARBA" id="ARBA00023316"/>
    </source>
</evidence>
<keyword evidence="10" id="KW-0961">Cell wall biogenesis/degradation</keyword>
<evidence type="ECO:0000256" key="3">
    <source>
        <dbReference type="ARBA" id="ARBA00004496"/>
    </source>
</evidence>
<dbReference type="STRING" id="1400863.BN873_230024"/>
<reference evidence="14" key="2">
    <citation type="submission" date="2014-03" db="EMBL/GenBank/DDBJ databases">
        <title>Candidatus Competibacter-lineage genomes retrieved from metagenomes reveal functional metabolic diversity.</title>
        <authorList>
            <person name="McIlroy S.J."/>
            <person name="Albertsen M."/>
            <person name="Andresen E.K."/>
            <person name="Saunders A.M."/>
            <person name="Kristiansen R."/>
            <person name="Stokholm-Bjerregaard M."/>
            <person name="Nielsen K.L."/>
            <person name="Nielsen P.H."/>
        </authorList>
    </citation>
    <scope>NUCLEOTIDE SEQUENCE</scope>
    <source>
        <strain evidence="14">Run_A_D11</strain>
    </source>
</reference>
<organism evidence="14 15">
    <name type="scientific">Candidatus Competibacter denitrificans Run_A_D11</name>
    <dbReference type="NCBI Taxonomy" id="1400863"/>
    <lineage>
        <taxon>Bacteria</taxon>
        <taxon>Pseudomonadati</taxon>
        <taxon>Pseudomonadota</taxon>
        <taxon>Gammaproteobacteria</taxon>
        <taxon>Candidatus Competibacteraceae</taxon>
        <taxon>Candidatus Competibacter</taxon>
    </lineage>
</organism>
<evidence type="ECO:0000256" key="5">
    <source>
        <dbReference type="ARBA" id="ARBA00011901"/>
    </source>
</evidence>
<dbReference type="GO" id="GO:0009254">
    <property type="term" value="P:peptidoglycan turnover"/>
    <property type="evidence" value="ECO:0007669"/>
    <property type="project" value="TreeGrafter"/>
</dbReference>